<evidence type="ECO:0000313" key="2">
    <source>
        <dbReference type="EMBL" id="GIY72260.1"/>
    </source>
</evidence>
<organism evidence="2 3">
    <name type="scientific">Caerostris extrusa</name>
    <name type="common">Bark spider</name>
    <name type="synonym">Caerostris bankana</name>
    <dbReference type="NCBI Taxonomy" id="172846"/>
    <lineage>
        <taxon>Eukaryota</taxon>
        <taxon>Metazoa</taxon>
        <taxon>Ecdysozoa</taxon>
        <taxon>Arthropoda</taxon>
        <taxon>Chelicerata</taxon>
        <taxon>Arachnida</taxon>
        <taxon>Araneae</taxon>
        <taxon>Araneomorphae</taxon>
        <taxon>Entelegynae</taxon>
        <taxon>Araneoidea</taxon>
        <taxon>Araneidae</taxon>
        <taxon>Caerostris</taxon>
    </lineage>
</organism>
<gene>
    <name evidence="2" type="ORF">CEXT_393241</name>
</gene>
<comment type="caution">
    <text evidence="2">The sequence shown here is derived from an EMBL/GenBank/DDBJ whole genome shotgun (WGS) entry which is preliminary data.</text>
</comment>
<keyword evidence="3" id="KW-1185">Reference proteome</keyword>
<dbReference type="EMBL" id="BPLR01014921">
    <property type="protein sequence ID" value="GIY72260.1"/>
    <property type="molecule type" value="Genomic_DNA"/>
</dbReference>
<dbReference type="Proteomes" id="UP001054945">
    <property type="component" value="Unassembled WGS sequence"/>
</dbReference>
<evidence type="ECO:0000256" key="1">
    <source>
        <dbReference type="SAM" id="Phobius"/>
    </source>
</evidence>
<protein>
    <recommendedName>
        <fullName evidence="4">Dickkopf N-terminal cysteine-rich domain-containing protein</fullName>
    </recommendedName>
</protein>
<dbReference type="AlphaFoldDB" id="A0AAV4VQT1"/>
<reference evidence="2 3" key="1">
    <citation type="submission" date="2021-06" db="EMBL/GenBank/DDBJ databases">
        <title>Caerostris extrusa draft genome.</title>
        <authorList>
            <person name="Kono N."/>
            <person name="Arakawa K."/>
        </authorList>
    </citation>
    <scope>NUCLEOTIDE SEQUENCE [LARGE SCALE GENOMIC DNA]</scope>
</reference>
<keyword evidence="1" id="KW-0812">Transmembrane</keyword>
<name>A0AAV4VQT1_CAEEX</name>
<feature type="transmembrane region" description="Helical" evidence="1">
    <location>
        <begin position="84"/>
        <end position="101"/>
    </location>
</feature>
<accession>A0AAV4VQT1</accession>
<keyword evidence="1" id="KW-1133">Transmembrane helix</keyword>
<evidence type="ECO:0008006" key="4">
    <source>
        <dbReference type="Google" id="ProtNLM"/>
    </source>
</evidence>
<keyword evidence="1" id="KW-0472">Membrane</keyword>
<proteinExistence type="predicted"/>
<sequence length="108" mass="12712">MAPCLDAYYCPNSRHVKCVREENECCKDADCDIGQLCRELWQHMPPACRFPHQWQEINPVLRSHFLHGFDERCCLVLHEKMKPLTFFGLFFILISSFLLTGENVHDKI</sequence>
<evidence type="ECO:0000313" key="3">
    <source>
        <dbReference type="Proteomes" id="UP001054945"/>
    </source>
</evidence>